<reference evidence="2" key="1">
    <citation type="submission" date="2022-07" db="EMBL/GenBank/DDBJ databases">
        <title>Taxonomic analysis of Microcella humidisoli nov. sp., isolated from riverside soil.</title>
        <authorList>
            <person name="Molina K.M."/>
            <person name="Kim S.B."/>
        </authorList>
    </citation>
    <scope>NUCLEOTIDE SEQUENCE</scope>
    <source>
        <strain evidence="2">MMS21-STM10</strain>
    </source>
</reference>
<protein>
    <submittedName>
        <fullName evidence="2">Uncharacterized protein</fullName>
    </submittedName>
</protein>
<evidence type="ECO:0000313" key="2">
    <source>
        <dbReference type="EMBL" id="UTT63314.1"/>
    </source>
</evidence>
<keyword evidence="3" id="KW-1185">Reference proteome</keyword>
<organism evidence="2 3">
    <name type="scientific">Microcella humidisoli</name>
    <dbReference type="NCBI Taxonomy" id="2963406"/>
    <lineage>
        <taxon>Bacteria</taxon>
        <taxon>Bacillati</taxon>
        <taxon>Actinomycetota</taxon>
        <taxon>Actinomycetes</taxon>
        <taxon>Micrococcales</taxon>
        <taxon>Microbacteriaceae</taxon>
        <taxon>Microcella</taxon>
    </lineage>
</organism>
<gene>
    <name evidence="2" type="ORF">NNL39_04215</name>
</gene>
<dbReference type="EMBL" id="CP101497">
    <property type="protein sequence ID" value="UTT63314.1"/>
    <property type="molecule type" value="Genomic_DNA"/>
</dbReference>
<accession>A0ABY5FYF0</accession>
<dbReference type="Proteomes" id="UP001060039">
    <property type="component" value="Chromosome"/>
</dbReference>
<keyword evidence="1" id="KW-0472">Membrane</keyword>
<name>A0ABY5FYF0_9MICO</name>
<feature type="transmembrane region" description="Helical" evidence="1">
    <location>
        <begin position="20"/>
        <end position="38"/>
    </location>
</feature>
<sequence length="173" mass="19005">MAELPDTWWGWSLSNALSAAQLLFTVLGFVATVIALVANRSAVKEGTQATQSLRETFQVRRVAELVGALHALEESVDDQIRIRDRDATGAALLDYANRADRSTALLRELEDEASRRLADALESASLTARRAKDSLARNKREPVQDLTRTASEKITEAGQLAAQYLELNAWKGP</sequence>
<keyword evidence="1" id="KW-1133">Transmembrane helix</keyword>
<evidence type="ECO:0000313" key="3">
    <source>
        <dbReference type="Proteomes" id="UP001060039"/>
    </source>
</evidence>
<dbReference type="RefSeq" id="WP_255160446.1">
    <property type="nucleotide sequence ID" value="NZ_CP101497.1"/>
</dbReference>
<evidence type="ECO:0000256" key="1">
    <source>
        <dbReference type="SAM" id="Phobius"/>
    </source>
</evidence>
<proteinExistence type="predicted"/>
<keyword evidence="1" id="KW-0812">Transmembrane</keyword>